<dbReference type="Pfam" id="PF00150">
    <property type="entry name" value="Cellulase"/>
    <property type="match status" value="1"/>
</dbReference>
<dbReference type="SUPFAM" id="SSF51445">
    <property type="entry name" value="(Trans)glycosidases"/>
    <property type="match status" value="1"/>
</dbReference>
<feature type="compositionally biased region" description="Polar residues" evidence="5">
    <location>
        <begin position="17"/>
        <end position="29"/>
    </location>
</feature>
<protein>
    <submittedName>
        <fullName evidence="7">Glucan 1,3-beta-glucosidase 3</fullName>
    </submittedName>
</protein>
<feature type="compositionally biased region" description="Polar residues" evidence="5">
    <location>
        <begin position="450"/>
        <end position="460"/>
    </location>
</feature>
<dbReference type="InterPro" id="IPR001547">
    <property type="entry name" value="Glyco_hydro_5"/>
</dbReference>
<dbReference type="GO" id="GO:0009251">
    <property type="term" value="P:glucan catabolic process"/>
    <property type="evidence" value="ECO:0007669"/>
    <property type="project" value="TreeGrafter"/>
</dbReference>
<dbReference type="RefSeq" id="XP_036636241.1">
    <property type="nucleotide sequence ID" value="XM_036770396.1"/>
</dbReference>
<evidence type="ECO:0000259" key="6">
    <source>
        <dbReference type="Pfam" id="PF00150"/>
    </source>
</evidence>
<organism evidence="7 8">
    <name type="scientific">Pleurotus ostreatus</name>
    <name type="common">Oyster mushroom</name>
    <name type="synonym">White-rot fungus</name>
    <dbReference type="NCBI Taxonomy" id="5322"/>
    <lineage>
        <taxon>Eukaryota</taxon>
        <taxon>Fungi</taxon>
        <taxon>Dikarya</taxon>
        <taxon>Basidiomycota</taxon>
        <taxon>Agaricomycotina</taxon>
        <taxon>Agaricomycetes</taxon>
        <taxon>Agaricomycetidae</taxon>
        <taxon>Agaricales</taxon>
        <taxon>Pleurotineae</taxon>
        <taxon>Pleurotaceae</taxon>
        <taxon>Pleurotus</taxon>
    </lineage>
</organism>
<sequence length="572" mass="63147">MLGLVPASQKQVFGAPSPQQLSMDSPTMNTHQNDTFFHANQAHDQCYVEPYIAAPEPNIHFPAFNQEEANIFRYRQQQGVNLGSWFVHENWMQPTTMFDCASGNKESEYDIASGWGSKASARALLEKHWDTFIGPADFAYLAGIGINTVRLPIGYWSLGPEFCKGTLFESVADVYTNSWSRVLQAIKWAGASGIGVLVDLHGAPGSQNGESHSGVSDHKAQLFDSDNREKTIKVLQYIAQQLCNINHIVGIQILNEPKEHEMLAAFYDEAMAAMNCSIPKYIHDAFNLAKYSEYNSHRQDFVVVDHHSYFVFTDKDNTESASGHTQDVGSSIAANLAAHSSQQRGNLIIGEWSCALSSQSVKKENDPEASQKEFCTRQMETYGANTAGWTFWSYMKEGCQTDPGWCFKSAVGNMLPPSFHSYPNAATKTLDGVRLLVKPLAGAAPGPISSDPQDSSSLRTSAAGVRRENGTFRRRQASIHHRHLHQREPPSSQNGSIPFQTGYRDGYDTALKFATYLSKVGFKQQCMMDNCGGFGDQYNSIGAQDEYADGYLKGISEGEHTVEATLVPANPL</sequence>
<dbReference type="EMBL" id="JACETU010000001">
    <property type="protein sequence ID" value="KAF7440397.1"/>
    <property type="molecule type" value="Genomic_DNA"/>
</dbReference>
<keyword evidence="8" id="KW-1185">Reference proteome</keyword>
<evidence type="ECO:0000256" key="3">
    <source>
        <dbReference type="ARBA" id="ARBA00023295"/>
    </source>
</evidence>
<evidence type="ECO:0000256" key="1">
    <source>
        <dbReference type="ARBA" id="ARBA00005641"/>
    </source>
</evidence>
<evidence type="ECO:0000256" key="2">
    <source>
        <dbReference type="ARBA" id="ARBA00022801"/>
    </source>
</evidence>
<feature type="domain" description="Glycoside hydrolase family 5" evidence="6">
    <location>
        <begin position="138"/>
        <end position="394"/>
    </location>
</feature>
<comment type="caution">
    <text evidence="7">The sequence shown here is derived from an EMBL/GenBank/DDBJ whole genome shotgun (WGS) entry which is preliminary data.</text>
</comment>
<evidence type="ECO:0000313" key="8">
    <source>
        <dbReference type="Proteomes" id="UP000623687"/>
    </source>
</evidence>
<comment type="similarity">
    <text evidence="1 4">Belongs to the glycosyl hydrolase 5 (cellulase A) family.</text>
</comment>
<dbReference type="VEuPathDB" id="FungiDB:PC9H_000742"/>
<evidence type="ECO:0000313" key="7">
    <source>
        <dbReference type="EMBL" id="KAF7440397.1"/>
    </source>
</evidence>
<feature type="region of interest" description="Disordered" evidence="5">
    <location>
        <begin position="1"/>
        <end position="29"/>
    </location>
</feature>
<dbReference type="GO" id="GO:0046557">
    <property type="term" value="F:glucan endo-1,6-beta-glucosidase activity"/>
    <property type="evidence" value="ECO:0007669"/>
    <property type="project" value="TreeGrafter"/>
</dbReference>
<name>A0A8H7A4B4_PLEOS</name>
<gene>
    <name evidence="7" type="primary">EXG3</name>
    <name evidence="7" type="ORF">PC9H_000742</name>
</gene>
<evidence type="ECO:0000256" key="5">
    <source>
        <dbReference type="SAM" id="MobiDB-lite"/>
    </source>
</evidence>
<keyword evidence="3 4" id="KW-0326">Glycosidase</keyword>
<dbReference type="InterPro" id="IPR017853">
    <property type="entry name" value="GH"/>
</dbReference>
<keyword evidence="2 4" id="KW-0378">Hydrolase</keyword>
<dbReference type="GeneID" id="59370583"/>
<dbReference type="OrthoDB" id="1887033at2759"/>
<dbReference type="Proteomes" id="UP000623687">
    <property type="component" value="Unassembled WGS sequence"/>
</dbReference>
<accession>A0A8H7A4B4</accession>
<feature type="compositionally biased region" description="Basic residues" evidence="5">
    <location>
        <begin position="472"/>
        <end position="485"/>
    </location>
</feature>
<dbReference type="PANTHER" id="PTHR31297">
    <property type="entry name" value="GLUCAN ENDO-1,6-BETA-GLUCOSIDASE B"/>
    <property type="match status" value="1"/>
</dbReference>
<dbReference type="InterPro" id="IPR050386">
    <property type="entry name" value="Glycosyl_hydrolase_5"/>
</dbReference>
<dbReference type="PANTHER" id="PTHR31297:SF43">
    <property type="entry name" value="GLUCAN 1,3-BETA-GLUCOSIDASE 3"/>
    <property type="match status" value="1"/>
</dbReference>
<reference evidence="7" key="1">
    <citation type="submission" date="2019-07" db="EMBL/GenBank/DDBJ databases">
        <authorList>
            <person name="Palmer J.M."/>
        </authorList>
    </citation>
    <scope>NUCLEOTIDE SEQUENCE</scope>
    <source>
        <strain evidence="7">PC9</strain>
    </source>
</reference>
<feature type="region of interest" description="Disordered" evidence="5">
    <location>
        <begin position="444"/>
        <end position="500"/>
    </location>
</feature>
<feature type="compositionally biased region" description="Polar residues" evidence="5">
    <location>
        <begin position="489"/>
        <end position="499"/>
    </location>
</feature>
<dbReference type="Gene3D" id="3.20.20.80">
    <property type="entry name" value="Glycosidases"/>
    <property type="match status" value="1"/>
</dbReference>
<proteinExistence type="inferred from homology"/>
<evidence type="ECO:0000256" key="4">
    <source>
        <dbReference type="RuleBase" id="RU361153"/>
    </source>
</evidence>
<dbReference type="GO" id="GO:0005576">
    <property type="term" value="C:extracellular region"/>
    <property type="evidence" value="ECO:0007669"/>
    <property type="project" value="TreeGrafter"/>
</dbReference>
<dbReference type="AlphaFoldDB" id="A0A8H7A4B4"/>
<dbReference type="GO" id="GO:0009986">
    <property type="term" value="C:cell surface"/>
    <property type="evidence" value="ECO:0007669"/>
    <property type="project" value="TreeGrafter"/>
</dbReference>